<organism evidence="2 3">
    <name type="scientific">Mytilus edulis</name>
    <name type="common">Blue mussel</name>
    <dbReference type="NCBI Taxonomy" id="6550"/>
    <lineage>
        <taxon>Eukaryota</taxon>
        <taxon>Metazoa</taxon>
        <taxon>Spiralia</taxon>
        <taxon>Lophotrochozoa</taxon>
        <taxon>Mollusca</taxon>
        <taxon>Bivalvia</taxon>
        <taxon>Autobranchia</taxon>
        <taxon>Pteriomorphia</taxon>
        <taxon>Mytilida</taxon>
        <taxon>Mytiloidea</taxon>
        <taxon>Mytilidae</taxon>
        <taxon>Mytilinae</taxon>
        <taxon>Mytilus</taxon>
    </lineage>
</organism>
<gene>
    <name evidence="2" type="ORF">MEDL_13952</name>
</gene>
<keyword evidence="1" id="KW-0812">Transmembrane</keyword>
<evidence type="ECO:0000313" key="2">
    <source>
        <dbReference type="EMBL" id="CAG2199249.1"/>
    </source>
</evidence>
<dbReference type="Proteomes" id="UP000683360">
    <property type="component" value="Unassembled WGS sequence"/>
</dbReference>
<dbReference type="AlphaFoldDB" id="A0A8S3QWC5"/>
<keyword evidence="3" id="KW-1185">Reference proteome</keyword>
<evidence type="ECO:0000256" key="1">
    <source>
        <dbReference type="SAM" id="Phobius"/>
    </source>
</evidence>
<feature type="transmembrane region" description="Helical" evidence="1">
    <location>
        <begin position="303"/>
        <end position="326"/>
    </location>
</feature>
<dbReference type="EMBL" id="CAJPWZ010000720">
    <property type="protein sequence ID" value="CAG2199249.1"/>
    <property type="molecule type" value="Genomic_DNA"/>
</dbReference>
<evidence type="ECO:0000313" key="3">
    <source>
        <dbReference type="Proteomes" id="UP000683360"/>
    </source>
</evidence>
<keyword evidence="1" id="KW-0472">Membrane</keyword>
<sequence length="435" mass="49687">MLFELFPGTGTKMNTWQQSVLDCYRDNSALESNITVLKNYMNNHTEVNSIWVGSFEALLPWVEIRVIDPPSLFCRSRDDETCVCFDEHDIVKTESDNASLCHECTNKGDCSSYAVVYKVFNKSISVEGYDIDCMSYECSSQDAVPLFHETRCSQYCASLCRNGQRADISKNLQFAKYRSSCKENHFTYPLLHTDNPVKLCNMSLIPGEDIWVGVYRQKLHLESFDKTVDEFNSTDYVSFTTTLDFEDESTSSTAPGIDNGKSYDTQNKRHLHQLVLHNINCFKDIVCDTAFYAHTLTKMFSGMIAGVTVSIMVVVLIVAVIMALIYSKKHHRILHKTQQLGKGERTSQINHYTTETIPQGHYHEIYIPNGDYSLAKPISSNAVYDNEVKDEDETYVRATSGVYDKLNDKDKRKLRSKYSNENPSKLQEKILTFTQ</sequence>
<protein>
    <submittedName>
        <fullName evidence="2">Uncharacterized protein</fullName>
    </submittedName>
</protein>
<accession>A0A8S3QWC5</accession>
<reference evidence="2" key="1">
    <citation type="submission" date="2021-03" db="EMBL/GenBank/DDBJ databases">
        <authorList>
            <person name="Bekaert M."/>
        </authorList>
    </citation>
    <scope>NUCLEOTIDE SEQUENCE</scope>
</reference>
<proteinExistence type="predicted"/>
<comment type="caution">
    <text evidence="2">The sequence shown here is derived from an EMBL/GenBank/DDBJ whole genome shotgun (WGS) entry which is preliminary data.</text>
</comment>
<name>A0A8S3QWC5_MYTED</name>
<keyword evidence="1" id="KW-1133">Transmembrane helix</keyword>